<protein>
    <submittedName>
        <fullName evidence="5">Cytochrome c oxidase subunit 1</fullName>
    </submittedName>
</protein>
<dbReference type="Gene3D" id="1.20.210.10">
    <property type="entry name" value="Cytochrome c oxidase-like, subunit I domain"/>
    <property type="match status" value="1"/>
</dbReference>
<evidence type="ECO:0000313" key="6">
    <source>
        <dbReference type="EMBL" id="PRT54206.1"/>
    </source>
</evidence>
<name>A0A2T0FGS3_9ASCO</name>
<feature type="transmembrane region" description="Helical" evidence="1">
    <location>
        <begin position="20"/>
        <end position="46"/>
    </location>
</feature>
<dbReference type="AlphaFoldDB" id="A0A2T0FGS3"/>
<dbReference type="EMBL" id="NDIQ01000012">
    <property type="protein sequence ID" value="PRT54177.1"/>
    <property type="molecule type" value="Genomic_DNA"/>
</dbReference>
<dbReference type="Proteomes" id="UP000238350">
    <property type="component" value="Unassembled WGS sequence"/>
</dbReference>
<dbReference type="GeneID" id="36515545"/>
<dbReference type="EMBL" id="NDIQ01000017">
    <property type="protein sequence ID" value="PRT54203.1"/>
    <property type="molecule type" value="Genomic_DNA"/>
</dbReference>
<reference evidence="5 8" key="1">
    <citation type="submission" date="2017-04" db="EMBL/GenBank/DDBJ databases">
        <title>Genome sequencing of [Candida] sorbophila.</title>
        <authorList>
            <person name="Ahn J.O."/>
        </authorList>
    </citation>
    <scope>NUCLEOTIDE SEQUENCE [LARGE SCALE GENOMIC DNA]</scope>
    <source>
        <strain evidence="5 8">DS02</strain>
    </source>
</reference>
<evidence type="ECO:0000313" key="3">
    <source>
        <dbReference type="EMBL" id="PRT54177.1"/>
    </source>
</evidence>
<dbReference type="OrthoDB" id="4905839at2759"/>
<dbReference type="PANTHER" id="PTHR10422:SF18">
    <property type="entry name" value="CYTOCHROME C OXIDASE SUBUNIT 1"/>
    <property type="match status" value="1"/>
</dbReference>
<organism evidence="5 8">
    <name type="scientific">Wickerhamiella sorbophila</name>
    <dbReference type="NCBI Taxonomy" id="45607"/>
    <lineage>
        <taxon>Eukaryota</taxon>
        <taxon>Fungi</taxon>
        <taxon>Dikarya</taxon>
        <taxon>Ascomycota</taxon>
        <taxon>Saccharomycotina</taxon>
        <taxon>Dipodascomycetes</taxon>
        <taxon>Dipodascales</taxon>
        <taxon>Trichomonascaceae</taxon>
        <taxon>Wickerhamiella</taxon>
    </lineage>
</organism>
<evidence type="ECO:0000259" key="2">
    <source>
        <dbReference type="PROSITE" id="PS50855"/>
    </source>
</evidence>
<dbReference type="RefSeq" id="XP_024664122.1">
    <property type="nucleotide sequence ID" value="XM_024808354.1"/>
</dbReference>
<dbReference type="GO" id="GO:0006123">
    <property type="term" value="P:mitochondrial electron transport, cytochrome c to oxygen"/>
    <property type="evidence" value="ECO:0007669"/>
    <property type="project" value="TreeGrafter"/>
</dbReference>
<keyword evidence="1" id="KW-0472">Membrane</keyword>
<dbReference type="EMBL" id="NDIQ01000014">
    <property type="protein sequence ID" value="PRT54180.1"/>
    <property type="molecule type" value="Genomic_DNA"/>
</dbReference>
<evidence type="ECO:0000256" key="1">
    <source>
        <dbReference type="SAM" id="Phobius"/>
    </source>
</evidence>
<evidence type="ECO:0000313" key="8">
    <source>
        <dbReference type="Proteomes" id="UP000238350"/>
    </source>
</evidence>
<dbReference type="EMBL" id="NDIQ01000020">
    <property type="protein sequence ID" value="PRT54211.1"/>
    <property type="molecule type" value="Genomic_DNA"/>
</dbReference>
<dbReference type="InterPro" id="IPR023616">
    <property type="entry name" value="Cyt_c_oxase-like_su1_dom"/>
</dbReference>
<dbReference type="GO" id="GO:0016020">
    <property type="term" value="C:membrane"/>
    <property type="evidence" value="ECO:0007669"/>
    <property type="project" value="InterPro"/>
</dbReference>
<comment type="caution">
    <text evidence="5">The sequence shown here is derived from an EMBL/GenBank/DDBJ whole genome shotgun (WGS) entry which is preliminary data.</text>
</comment>
<evidence type="ECO:0000313" key="4">
    <source>
        <dbReference type="EMBL" id="PRT54180.1"/>
    </source>
</evidence>
<dbReference type="GO" id="GO:0004129">
    <property type="term" value="F:cytochrome-c oxidase activity"/>
    <property type="evidence" value="ECO:0007669"/>
    <property type="project" value="InterPro"/>
</dbReference>
<dbReference type="GO" id="GO:0020037">
    <property type="term" value="F:heme binding"/>
    <property type="evidence" value="ECO:0007669"/>
    <property type="project" value="InterPro"/>
</dbReference>
<dbReference type="GO" id="GO:0015990">
    <property type="term" value="P:electron transport coupled proton transport"/>
    <property type="evidence" value="ECO:0007669"/>
    <property type="project" value="TreeGrafter"/>
</dbReference>
<dbReference type="EMBL" id="NDIQ01000018">
    <property type="protein sequence ID" value="PRT54206.1"/>
    <property type="molecule type" value="Genomic_DNA"/>
</dbReference>
<dbReference type="PROSITE" id="PS50855">
    <property type="entry name" value="COX1"/>
    <property type="match status" value="1"/>
</dbReference>
<sequence>MLAFGMVTTLYGGSLRFTTLLLYAIGFIFLFTAGGVTGIVLANASLDIAFHDKKLKNKLNNIKSNNLINDLEYIKIF</sequence>
<keyword evidence="1" id="KW-1133">Transmembrane helix</keyword>
<dbReference type="STRING" id="45607.A0A2T0FGS3"/>
<accession>A0A2T0FGS3</accession>
<dbReference type="GO" id="GO:0005739">
    <property type="term" value="C:mitochondrion"/>
    <property type="evidence" value="ECO:0007669"/>
    <property type="project" value="UniProtKB-ARBA"/>
</dbReference>
<dbReference type="SUPFAM" id="SSF81442">
    <property type="entry name" value="Cytochrome c oxidase subunit I-like"/>
    <property type="match status" value="1"/>
</dbReference>
<evidence type="ECO:0000313" key="7">
    <source>
        <dbReference type="EMBL" id="PRT54211.1"/>
    </source>
</evidence>
<feature type="domain" description="Cytochrome oxidase subunit I profile" evidence="2">
    <location>
        <begin position="1"/>
        <end position="52"/>
    </location>
</feature>
<evidence type="ECO:0000313" key="5">
    <source>
        <dbReference type="EMBL" id="PRT54203.1"/>
    </source>
</evidence>
<dbReference type="InterPro" id="IPR036927">
    <property type="entry name" value="Cyt_c_oxase-like_su1_sf"/>
</dbReference>
<gene>
    <name evidence="3" type="ORF">B9G98_01797</name>
    <name evidence="4" type="ORF">B9G98_01800</name>
    <name evidence="5" type="ORF">B9G98_01823</name>
    <name evidence="6" type="ORF">B9G98_01826</name>
    <name evidence="7" type="ORF">B9G98_01831</name>
</gene>
<dbReference type="InterPro" id="IPR000883">
    <property type="entry name" value="Cyt_C_Oxase_1"/>
</dbReference>
<dbReference type="Pfam" id="PF00115">
    <property type="entry name" value="COX1"/>
    <property type="match status" value="1"/>
</dbReference>
<proteinExistence type="predicted"/>
<keyword evidence="8" id="KW-1185">Reference proteome</keyword>
<dbReference type="PANTHER" id="PTHR10422">
    <property type="entry name" value="CYTOCHROME C OXIDASE SUBUNIT 1"/>
    <property type="match status" value="1"/>
</dbReference>
<keyword evidence="1" id="KW-0812">Transmembrane</keyword>